<reference evidence="1" key="1">
    <citation type="journal article" date="2019" name="PLoS Negl. Trop. Dis.">
        <title>Revisiting the worldwide diversity of Leptospira species in the environment.</title>
        <authorList>
            <person name="Vincent A.T."/>
            <person name="Schiettekatte O."/>
            <person name="Bourhy P."/>
            <person name="Veyrier F.J."/>
            <person name="Picardeau M."/>
        </authorList>
    </citation>
    <scope>NUCLEOTIDE SEQUENCE [LARGE SCALE GENOMIC DNA]</scope>
    <source>
        <strain evidence="1">201702692</strain>
    </source>
</reference>
<proteinExistence type="predicted"/>
<dbReference type="RefSeq" id="WP_135576821.1">
    <property type="nucleotide sequence ID" value="NZ_RQGA01000003.1"/>
</dbReference>
<dbReference type="OrthoDB" id="330736at2"/>
<gene>
    <name evidence="1" type="ORF">EHQ49_04695</name>
</gene>
<accession>A0A4R9JJB6</accession>
<dbReference type="PROSITE" id="PS51257">
    <property type="entry name" value="PROKAR_LIPOPROTEIN"/>
    <property type="match status" value="1"/>
</dbReference>
<name>A0A4R9JJB6_9LEPT</name>
<dbReference type="Proteomes" id="UP000298125">
    <property type="component" value="Unassembled WGS sequence"/>
</dbReference>
<organism evidence="1 2">
    <name type="scientific">Leptospira perdikensis</name>
    <dbReference type="NCBI Taxonomy" id="2484948"/>
    <lineage>
        <taxon>Bacteria</taxon>
        <taxon>Pseudomonadati</taxon>
        <taxon>Spirochaetota</taxon>
        <taxon>Spirochaetia</taxon>
        <taxon>Leptospirales</taxon>
        <taxon>Leptospiraceae</taxon>
        <taxon>Leptospira</taxon>
    </lineage>
</organism>
<evidence type="ECO:0000313" key="2">
    <source>
        <dbReference type="Proteomes" id="UP000298125"/>
    </source>
</evidence>
<sequence length="170" mass="18825">MKQWILLLLLIFSFLSCEDPEKKSRSNAEGFFVIWFESLFRISGPYDSACDNPNYSTPLSLNSLVTLGTFSQKYRITTGSNGFKYAFTLSGDYPNCGVTLYVYNCSKPNVHARNSDVNCDSGTFSNHVSGGTQTCVIPSFANQMILILIEPNSSSYPTTKCSTITFEALP</sequence>
<protein>
    <recommendedName>
        <fullName evidence="3">Lipoprotein</fullName>
    </recommendedName>
</protein>
<dbReference type="EMBL" id="RQGA01000003">
    <property type="protein sequence ID" value="TGL44770.1"/>
    <property type="molecule type" value="Genomic_DNA"/>
</dbReference>
<dbReference type="AlphaFoldDB" id="A0A4R9JJB6"/>
<evidence type="ECO:0000313" key="1">
    <source>
        <dbReference type="EMBL" id="TGL44770.1"/>
    </source>
</evidence>
<comment type="caution">
    <text evidence="1">The sequence shown here is derived from an EMBL/GenBank/DDBJ whole genome shotgun (WGS) entry which is preliminary data.</text>
</comment>
<keyword evidence="2" id="KW-1185">Reference proteome</keyword>
<evidence type="ECO:0008006" key="3">
    <source>
        <dbReference type="Google" id="ProtNLM"/>
    </source>
</evidence>